<feature type="repeat" description="PPR" evidence="2">
    <location>
        <begin position="112"/>
        <end position="146"/>
    </location>
</feature>
<proteinExistence type="predicted"/>
<dbReference type="Gene3D" id="1.25.40.10">
    <property type="entry name" value="Tetratricopeptide repeat domain"/>
    <property type="match status" value="3"/>
</dbReference>
<dbReference type="GO" id="GO:0003723">
    <property type="term" value="F:RNA binding"/>
    <property type="evidence" value="ECO:0007669"/>
    <property type="project" value="InterPro"/>
</dbReference>
<dbReference type="Pfam" id="PF13041">
    <property type="entry name" value="PPR_2"/>
    <property type="match status" value="2"/>
</dbReference>
<dbReference type="InterPro" id="IPR002885">
    <property type="entry name" value="PPR_rpt"/>
</dbReference>
<reference evidence="3 4" key="1">
    <citation type="journal article" date="2018" name="PLoS Genet.">
        <title>Population sequencing reveals clonal diversity and ancestral inbreeding in the grapevine cultivar Chardonnay.</title>
        <authorList>
            <person name="Roach M.J."/>
            <person name="Johnson D.L."/>
            <person name="Bohlmann J."/>
            <person name="van Vuuren H.J."/>
            <person name="Jones S.J."/>
            <person name="Pretorius I.S."/>
            <person name="Schmidt S.A."/>
            <person name="Borneman A.R."/>
        </authorList>
    </citation>
    <scope>NUCLEOTIDE SEQUENCE [LARGE SCALE GENOMIC DNA]</scope>
    <source>
        <strain evidence="4">cv. Chardonnay</strain>
        <tissue evidence="3">Leaf</tissue>
    </source>
</reference>
<dbReference type="PANTHER" id="PTHR47926">
    <property type="entry name" value="PENTATRICOPEPTIDE REPEAT-CONTAINING PROTEIN"/>
    <property type="match status" value="1"/>
</dbReference>
<dbReference type="NCBIfam" id="TIGR00756">
    <property type="entry name" value="PPR"/>
    <property type="match status" value="3"/>
</dbReference>
<feature type="repeat" description="PPR" evidence="2">
    <location>
        <begin position="388"/>
        <end position="422"/>
    </location>
</feature>
<dbReference type="AlphaFoldDB" id="A0A438KRV6"/>
<gene>
    <name evidence="3" type="primary">PCMP-H79_0</name>
    <name evidence="3" type="ORF">CK203_000714</name>
</gene>
<dbReference type="Pfam" id="PF01535">
    <property type="entry name" value="PPR"/>
    <property type="match status" value="4"/>
</dbReference>
<evidence type="ECO:0000313" key="3">
    <source>
        <dbReference type="EMBL" id="RVX23953.1"/>
    </source>
</evidence>
<dbReference type="PROSITE" id="PS51375">
    <property type="entry name" value="PPR"/>
    <property type="match status" value="3"/>
</dbReference>
<dbReference type="FunFam" id="1.25.40.10:FF:000351">
    <property type="entry name" value="Pentatricopeptide repeat-containing protein"/>
    <property type="match status" value="1"/>
</dbReference>
<feature type="repeat" description="PPR" evidence="2">
    <location>
        <begin position="285"/>
        <end position="320"/>
    </location>
</feature>
<name>A0A438KRV6_VITVI</name>
<dbReference type="GO" id="GO:0009451">
    <property type="term" value="P:RNA modification"/>
    <property type="evidence" value="ECO:0007669"/>
    <property type="project" value="InterPro"/>
</dbReference>
<dbReference type="PANTHER" id="PTHR47926:SF505">
    <property type="entry name" value="PENTATRICOPEPTIDE REPEAT (PPR) SUPERFAMILY PROTEIN"/>
    <property type="match status" value="1"/>
</dbReference>
<dbReference type="InterPro" id="IPR046960">
    <property type="entry name" value="PPR_At4g14850-like_plant"/>
</dbReference>
<dbReference type="FunFam" id="1.25.40.10:FF:000442">
    <property type="entry name" value="Pentatricopeptide repeat-containing protein At3g49710"/>
    <property type="match status" value="1"/>
</dbReference>
<dbReference type="InterPro" id="IPR011990">
    <property type="entry name" value="TPR-like_helical_dom_sf"/>
</dbReference>
<organism evidence="3 4">
    <name type="scientific">Vitis vinifera</name>
    <name type="common">Grape</name>
    <dbReference type="NCBI Taxonomy" id="29760"/>
    <lineage>
        <taxon>Eukaryota</taxon>
        <taxon>Viridiplantae</taxon>
        <taxon>Streptophyta</taxon>
        <taxon>Embryophyta</taxon>
        <taxon>Tracheophyta</taxon>
        <taxon>Spermatophyta</taxon>
        <taxon>Magnoliopsida</taxon>
        <taxon>eudicotyledons</taxon>
        <taxon>Gunneridae</taxon>
        <taxon>Pentapetalae</taxon>
        <taxon>rosids</taxon>
        <taxon>Vitales</taxon>
        <taxon>Vitaceae</taxon>
        <taxon>Viteae</taxon>
        <taxon>Vitis</taxon>
    </lineage>
</organism>
<sequence>MDMSADNLETMMKLSAVLSEACPWFVQDIGSYVFDLKLVGNSAVSFIPPSTYFSNHFILLYSKCGRLAWARKAFQDISDPNVFSFNAIIAAYAKESRPLIAHQLFDQIPEPDLVSYNTLISAYADCGETAPALGLFSGMREMGLDMDGFTLSAVITACCDDVGLIGQLHSVAVSSGFDSYVSVNNALLTYYGKNGDLDDAKRVFYGMGGIRDERANVDMFTLASVLTAFTCLEDLSGGLQFHGQLIKTGFHQNSHVGSGLIDLYSKCGGGMSDCRKVFEEITEPDLVLWNTMVSGYSQNEEFLEDALECFRQMQGIGYRPNDCSFVCVISACSNLSSPSQGKQIHSLALKSDIPSNRISVDNALIAMYSKCGNLQDARRLFDRMAEHNTVSLNSMIAGYAQHGIEMESLHLFQWMLERQIAPTSITFISVFLHVLTPEGLRKVGIILI</sequence>
<evidence type="ECO:0000256" key="2">
    <source>
        <dbReference type="PROSITE-ProRule" id="PRU00708"/>
    </source>
</evidence>
<dbReference type="EMBL" id="QGNW01000001">
    <property type="protein sequence ID" value="RVX23953.1"/>
    <property type="molecule type" value="Genomic_DNA"/>
</dbReference>
<evidence type="ECO:0000313" key="4">
    <source>
        <dbReference type="Proteomes" id="UP000288805"/>
    </source>
</evidence>
<evidence type="ECO:0000256" key="1">
    <source>
        <dbReference type="ARBA" id="ARBA00022737"/>
    </source>
</evidence>
<comment type="caution">
    <text evidence="3">The sequence shown here is derived from an EMBL/GenBank/DDBJ whole genome shotgun (WGS) entry which is preliminary data.</text>
</comment>
<protein>
    <submittedName>
        <fullName evidence="3">Pentatricopeptide repeat-containing protein</fullName>
    </submittedName>
</protein>
<keyword evidence="1" id="KW-0677">Repeat</keyword>
<dbReference type="Proteomes" id="UP000288805">
    <property type="component" value="Unassembled WGS sequence"/>
</dbReference>
<accession>A0A438KRV6</accession>
<dbReference type="FunFam" id="1.25.40.10:FF:000196">
    <property type="entry name" value="Pentatricopeptide repeat-containing protein At4g14850"/>
    <property type="match status" value="1"/>
</dbReference>